<evidence type="ECO:0000256" key="1">
    <source>
        <dbReference type="ARBA" id="ARBA00004323"/>
    </source>
</evidence>
<keyword evidence="3" id="KW-0378">Hydrolase</keyword>
<name>A0A9X1I7A0_9FLAO</name>
<evidence type="ECO:0000256" key="3">
    <source>
        <dbReference type="ARBA" id="ARBA00022801"/>
    </source>
</evidence>
<evidence type="ECO:0000313" key="8">
    <source>
        <dbReference type="EMBL" id="MCB4808094.1"/>
    </source>
</evidence>
<dbReference type="AlphaFoldDB" id="A0A9X1I7A0"/>
<comment type="subcellular location">
    <subcellularLocation>
        <location evidence="1">Golgi apparatus membrane</location>
        <topology evidence="1">Single-pass type II membrane protein</topology>
    </subcellularLocation>
</comment>
<keyword evidence="9" id="KW-1185">Reference proteome</keyword>
<proteinExistence type="predicted"/>
<organism evidence="8 9">
    <name type="scientific">Neotamlana sargassicola</name>
    <dbReference type="NCBI Taxonomy" id="2883125"/>
    <lineage>
        <taxon>Bacteria</taxon>
        <taxon>Pseudomonadati</taxon>
        <taxon>Bacteroidota</taxon>
        <taxon>Flavobacteriia</taxon>
        <taxon>Flavobacteriales</taxon>
        <taxon>Flavobacteriaceae</taxon>
        <taxon>Neotamlana</taxon>
    </lineage>
</organism>
<evidence type="ECO:0008006" key="10">
    <source>
        <dbReference type="Google" id="ProtNLM"/>
    </source>
</evidence>
<comment type="caution">
    <text evidence="8">The sequence shown here is derived from an EMBL/GenBank/DDBJ whole genome shotgun (WGS) entry which is preliminary data.</text>
</comment>
<accession>A0A9X1I7A0</accession>
<evidence type="ECO:0000313" key="9">
    <source>
        <dbReference type="Proteomes" id="UP001139286"/>
    </source>
</evidence>
<dbReference type="CDD" id="cd11575">
    <property type="entry name" value="GH99_GH71_like_3"/>
    <property type="match status" value="1"/>
</dbReference>
<dbReference type="InterPro" id="IPR026071">
    <property type="entry name" value="Glyco_Hydrolase_99"/>
</dbReference>
<protein>
    <recommendedName>
        <fullName evidence="10">Glycosyl hydrolase family 99</fullName>
    </recommendedName>
</protein>
<dbReference type="EMBL" id="JAJAPX010000002">
    <property type="protein sequence ID" value="MCB4808094.1"/>
    <property type="molecule type" value="Genomic_DNA"/>
</dbReference>
<dbReference type="Gene3D" id="3.20.20.80">
    <property type="entry name" value="Glycosidases"/>
    <property type="match status" value="1"/>
</dbReference>
<evidence type="ECO:0000256" key="6">
    <source>
        <dbReference type="ARBA" id="ARBA00023034"/>
    </source>
</evidence>
<sequence length="460" mass="53519">MTNQIKRVAKFASLLLLTQFFSCEIDTLPQNIESIDQEDVFFKPIVKEVYNDSILQQVLQEELNLIQNTALNKSFKKSADRGMQIDKTNPKKVYVHYMPWFQSKDYDGYWGQHWTMTNKNPDVFDGNGFREIASYYNPLIGPYASSDPDLQEYHFLLMKLSGIDGVIFDWYGSRDIHDYGLIKHATETFIPKLENIDLQFSIMYEDRVTHMQPTKTPVEVAEADFTYIRDEYFTSSNYMTQNGSKLLSIFGPHYITTESEWNTVYNNVFTSSDQPALISLWATKHALGSYFKGEFLWVSPDHLGAQDYYYNTYANANDITIGSTYPGFKSFYAEGGWSDGVNEWELPLNDGLTFIETLNNSTHQVADFIQMITWNDFGEGTMIEPTQQFGYNYLTMLQEYTGVSYTEEDLATVTELYRARKKYANNFEVQQMLDNSYIYMKQLKINRVDRVLAAINRYYL</sequence>
<keyword evidence="4" id="KW-0735">Signal-anchor</keyword>
<keyword evidence="6" id="KW-0333">Golgi apparatus</keyword>
<reference evidence="8" key="1">
    <citation type="submission" date="2021-10" db="EMBL/GenBank/DDBJ databases">
        <title>Tamlana sargassums sp. nov., and Tamlana laminarinivorans sp. nov., two new bacteria isolated from the brown alga.</title>
        <authorList>
            <person name="Li J."/>
        </authorList>
    </citation>
    <scope>NUCLEOTIDE SEQUENCE</scope>
    <source>
        <strain evidence="8">62-3</strain>
    </source>
</reference>
<dbReference type="RefSeq" id="WP_226695510.1">
    <property type="nucleotide sequence ID" value="NZ_JAJAPX010000002.1"/>
</dbReference>
<dbReference type="Proteomes" id="UP001139286">
    <property type="component" value="Unassembled WGS sequence"/>
</dbReference>
<dbReference type="PANTHER" id="PTHR13572:SF4">
    <property type="entry name" value="RE57134P"/>
    <property type="match status" value="1"/>
</dbReference>
<dbReference type="GO" id="GO:0004559">
    <property type="term" value="F:alpha-mannosidase activity"/>
    <property type="evidence" value="ECO:0007669"/>
    <property type="project" value="TreeGrafter"/>
</dbReference>
<evidence type="ECO:0000256" key="5">
    <source>
        <dbReference type="ARBA" id="ARBA00022989"/>
    </source>
</evidence>
<keyword evidence="7" id="KW-0472">Membrane</keyword>
<gene>
    <name evidence="8" type="ORF">LG651_07495</name>
</gene>
<keyword evidence="5" id="KW-1133">Transmembrane helix</keyword>
<evidence type="ECO:0000256" key="2">
    <source>
        <dbReference type="ARBA" id="ARBA00022692"/>
    </source>
</evidence>
<dbReference type="PANTHER" id="PTHR13572">
    <property type="entry name" value="ENDO-ALPHA-1,2-MANNOSIDASE"/>
    <property type="match status" value="1"/>
</dbReference>
<keyword evidence="2" id="KW-0812">Transmembrane</keyword>
<evidence type="ECO:0000256" key="4">
    <source>
        <dbReference type="ARBA" id="ARBA00022968"/>
    </source>
</evidence>
<evidence type="ECO:0000256" key="7">
    <source>
        <dbReference type="ARBA" id="ARBA00023136"/>
    </source>
</evidence>